<sequence>MQTEKVIDHIVDWLKDYANKANIKGYVIGISGGIDSAVTSTLCARTGLQLLCLEMPIHQAENQITRASNHIDWLMGQYKAVNRQLVNLTPTFDSLVQALPAVEKEEDRFMSLANTRARLRMTTLYYFAALDGLLVAGTGNKVEDFGVGFYTKYGDGGVDLSPIADLLKTEVYEIAKVLGINEEIIKAAPTDGLWGDDRTDEDQIGASYPELEWAMQMADEGKTSKDFSDREKEVFLIYQRFNIANKHKMVPIPICEIPSDLK</sequence>
<dbReference type="GO" id="GO:0004359">
    <property type="term" value="F:glutaminase activity"/>
    <property type="evidence" value="ECO:0007669"/>
    <property type="project" value="InterPro"/>
</dbReference>
<keyword evidence="3 6" id="KW-0547">Nucleotide-binding</keyword>
<dbReference type="Gene3D" id="3.40.50.620">
    <property type="entry name" value="HUPs"/>
    <property type="match status" value="1"/>
</dbReference>
<dbReference type="AlphaFoldDB" id="A0A3S0AMQ1"/>
<comment type="caution">
    <text evidence="9">The sequence shown here is derived from an EMBL/GenBank/DDBJ whole genome shotgun (WGS) entry which is preliminary data.</text>
</comment>
<dbReference type="EMBL" id="RQPJ01000005">
    <property type="protein sequence ID" value="RTE53632.1"/>
    <property type="molecule type" value="Genomic_DNA"/>
</dbReference>
<dbReference type="GO" id="GO:0005524">
    <property type="term" value="F:ATP binding"/>
    <property type="evidence" value="ECO:0007669"/>
    <property type="project" value="UniProtKB-KW"/>
</dbReference>
<accession>A0A3S0AMQ1</accession>
<evidence type="ECO:0000256" key="7">
    <source>
        <dbReference type="RuleBase" id="RU003812"/>
    </source>
</evidence>
<dbReference type="SUPFAM" id="SSF52402">
    <property type="entry name" value="Adenine nucleotide alpha hydrolases-like"/>
    <property type="match status" value="1"/>
</dbReference>
<keyword evidence="5 6" id="KW-0520">NAD</keyword>
<dbReference type="GO" id="GO:0005737">
    <property type="term" value="C:cytoplasm"/>
    <property type="evidence" value="ECO:0007669"/>
    <property type="project" value="InterPro"/>
</dbReference>
<keyword evidence="2 6" id="KW-0436">Ligase</keyword>
<evidence type="ECO:0000256" key="6">
    <source>
        <dbReference type="RuleBase" id="RU003811"/>
    </source>
</evidence>
<dbReference type="NCBIfam" id="TIGR00552">
    <property type="entry name" value="nadE"/>
    <property type="match status" value="1"/>
</dbReference>
<dbReference type="RefSeq" id="WP_126162528.1">
    <property type="nucleotide sequence ID" value="NZ_RQPJ01000005.1"/>
</dbReference>
<comment type="pathway">
    <text evidence="1">Cofactor biosynthesis; NAD(+) biosynthesis.</text>
</comment>
<dbReference type="GO" id="GO:0003952">
    <property type="term" value="F:NAD+ synthase (glutamine-hydrolyzing) activity"/>
    <property type="evidence" value="ECO:0007669"/>
    <property type="project" value="InterPro"/>
</dbReference>
<keyword evidence="10" id="KW-1185">Reference proteome</keyword>
<dbReference type="EC" id="6.3.1.5" evidence="7"/>
<name>A0A3S0AMQ1_9FLAO</name>
<comment type="similarity">
    <text evidence="6">Belongs to the NAD synthetase family.</text>
</comment>
<evidence type="ECO:0000256" key="3">
    <source>
        <dbReference type="ARBA" id="ARBA00022741"/>
    </source>
</evidence>
<dbReference type="Pfam" id="PF02540">
    <property type="entry name" value="NAD_synthase"/>
    <property type="match status" value="1"/>
</dbReference>
<dbReference type="InterPro" id="IPR014729">
    <property type="entry name" value="Rossmann-like_a/b/a_fold"/>
</dbReference>
<dbReference type="InterPro" id="IPR003694">
    <property type="entry name" value="NAD_synthase"/>
</dbReference>
<evidence type="ECO:0000256" key="5">
    <source>
        <dbReference type="ARBA" id="ARBA00023027"/>
    </source>
</evidence>
<dbReference type="CDD" id="cd00553">
    <property type="entry name" value="NAD_synthase"/>
    <property type="match status" value="1"/>
</dbReference>
<evidence type="ECO:0000313" key="9">
    <source>
        <dbReference type="EMBL" id="RTE53632.1"/>
    </source>
</evidence>
<protein>
    <recommendedName>
        <fullName evidence="7">NH(3)-dependent NAD(+) synthetase</fullName>
        <ecNumber evidence="7">6.3.1.5</ecNumber>
    </recommendedName>
</protein>
<gene>
    <name evidence="9" type="primary">nadE</name>
    <name evidence="9" type="ORF">EHW67_11575</name>
</gene>
<evidence type="ECO:0000259" key="8">
    <source>
        <dbReference type="Pfam" id="PF02540"/>
    </source>
</evidence>
<dbReference type="GO" id="GO:0009435">
    <property type="term" value="P:NAD+ biosynthetic process"/>
    <property type="evidence" value="ECO:0007669"/>
    <property type="project" value="UniProtKB-UniPathway"/>
</dbReference>
<dbReference type="PANTHER" id="PTHR23090">
    <property type="entry name" value="NH 3 /GLUTAMINE-DEPENDENT NAD + SYNTHETASE"/>
    <property type="match status" value="1"/>
</dbReference>
<evidence type="ECO:0000256" key="4">
    <source>
        <dbReference type="ARBA" id="ARBA00022840"/>
    </source>
</evidence>
<proteinExistence type="inferred from homology"/>
<evidence type="ECO:0000256" key="2">
    <source>
        <dbReference type="ARBA" id="ARBA00022598"/>
    </source>
</evidence>
<organism evidence="9 10">
    <name type="scientific">Arenibacter aquaticus</name>
    <dbReference type="NCBI Taxonomy" id="2489054"/>
    <lineage>
        <taxon>Bacteria</taxon>
        <taxon>Pseudomonadati</taxon>
        <taxon>Bacteroidota</taxon>
        <taxon>Flavobacteriia</taxon>
        <taxon>Flavobacteriales</taxon>
        <taxon>Flavobacteriaceae</taxon>
        <taxon>Arenibacter</taxon>
    </lineage>
</organism>
<dbReference type="PANTHER" id="PTHR23090:SF9">
    <property type="entry name" value="GLUTAMINE-DEPENDENT NAD(+) SYNTHETASE"/>
    <property type="match status" value="1"/>
</dbReference>
<dbReference type="InterPro" id="IPR022310">
    <property type="entry name" value="NAD/GMP_synthase"/>
</dbReference>
<dbReference type="OrthoDB" id="9803818at2"/>
<evidence type="ECO:0000256" key="1">
    <source>
        <dbReference type="ARBA" id="ARBA00004790"/>
    </source>
</evidence>
<feature type="domain" description="NAD/GMP synthase" evidence="8">
    <location>
        <begin position="7"/>
        <end position="229"/>
    </location>
</feature>
<evidence type="ECO:0000313" key="10">
    <source>
        <dbReference type="Proteomes" id="UP000267585"/>
    </source>
</evidence>
<dbReference type="Proteomes" id="UP000267585">
    <property type="component" value="Unassembled WGS sequence"/>
</dbReference>
<reference evidence="9 10" key="1">
    <citation type="submission" date="2018-11" db="EMBL/GenBank/DDBJ databases">
        <title>Arenibacter aquaticus sp.nov., a marine bacterium isolated from surface seawater in the South China Sea.</title>
        <authorList>
            <person name="Guo J."/>
            <person name="Sun J."/>
        </authorList>
    </citation>
    <scope>NUCLEOTIDE SEQUENCE [LARGE SCALE GENOMIC DNA]</scope>
    <source>
        <strain evidence="9 10">GUO666</strain>
    </source>
</reference>
<dbReference type="UniPathway" id="UPA00253"/>
<keyword evidence="4 6" id="KW-0067">ATP-binding</keyword>
<dbReference type="GO" id="GO:0008795">
    <property type="term" value="F:NAD+ synthase activity"/>
    <property type="evidence" value="ECO:0007669"/>
    <property type="project" value="UniProtKB-EC"/>
</dbReference>
<comment type="catalytic activity">
    <reaction evidence="7">
        <text>deamido-NAD(+) + NH4(+) + ATP = AMP + diphosphate + NAD(+) + H(+)</text>
        <dbReference type="Rhea" id="RHEA:21188"/>
        <dbReference type="ChEBI" id="CHEBI:15378"/>
        <dbReference type="ChEBI" id="CHEBI:28938"/>
        <dbReference type="ChEBI" id="CHEBI:30616"/>
        <dbReference type="ChEBI" id="CHEBI:33019"/>
        <dbReference type="ChEBI" id="CHEBI:57540"/>
        <dbReference type="ChEBI" id="CHEBI:58437"/>
        <dbReference type="ChEBI" id="CHEBI:456215"/>
        <dbReference type="EC" id="6.3.1.5"/>
    </reaction>
</comment>